<evidence type="ECO:0000313" key="3">
    <source>
        <dbReference type="Proteomes" id="UP000186922"/>
    </source>
</evidence>
<name>A0A1D1W0Z3_RAMVA</name>
<gene>
    <name evidence="2" type="primary">RvY_14816</name>
    <name evidence="2" type="synonym">RvY_14816.1</name>
    <name evidence="2" type="ORF">RvY_14816-1</name>
</gene>
<dbReference type="Proteomes" id="UP000186922">
    <property type="component" value="Unassembled WGS sequence"/>
</dbReference>
<proteinExistence type="predicted"/>
<protein>
    <submittedName>
        <fullName evidence="2">Uncharacterized protein</fullName>
    </submittedName>
</protein>
<keyword evidence="3" id="KW-1185">Reference proteome</keyword>
<evidence type="ECO:0000313" key="2">
    <source>
        <dbReference type="EMBL" id="GAV04549.1"/>
    </source>
</evidence>
<organism evidence="2 3">
    <name type="scientific">Ramazzottius varieornatus</name>
    <name type="common">Water bear</name>
    <name type="synonym">Tardigrade</name>
    <dbReference type="NCBI Taxonomy" id="947166"/>
    <lineage>
        <taxon>Eukaryota</taxon>
        <taxon>Metazoa</taxon>
        <taxon>Ecdysozoa</taxon>
        <taxon>Tardigrada</taxon>
        <taxon>Eutardigrada</taxon>
        <taxon>Parachela</taxon>
        <taxon>Hypsibioidea</taxon>
        <taxon>Ramazzottiidae</taxon>
        <taxon>Ramazzottius</taxon>
    </lineage>
</organism>
<evidence type="ECO:0000256" key="1">
    <source>
        <dbReference type="SAM" id="MobiDB-lite"/>
    </source>
</evidence>
<dbReference type="EMBL" id="BDGG01000011">
    <property type="protein sequence ID" value="GAV04549.1"/>
    <property type="molecule type" value="Genomic_DNA"/>
</dbReference>
<dbReference type="AlphaFoldDB" id="A0A1D1W0Z3"/>
<sequence length="136" mass="15194">MERSRKSRLCERRGSPQMEKLSPEYRTSPLAGRAPCREESIHIGDRASHRKQRCQRRSGKNVPAAQGRTALYRRGNVECKKKLGSSLKFTVFFGCAHTANQRYCGCGCVCYRSATQGRVEVRRTVGLDGPGARAFG</sequence>
<comment type="caution">
    <text evidence="2">The sequence shown here is derived from an EMBL/GenBank/DDBJ whole genome shotgun (WGS) entry which is preliminary data.</text>
</comment>
<accession>A0A1D1W0Z3</accession>
<feature type="region of interest" description="Disordered" evidence="1">
    <location>
        <begin position="1"/>
        <end position="33"/>
    </location>
</feature>
<feature type="compositionally biased region" description="Basic and acidic residues" evidence="1">
    <location>
        <begin position="1"/>
        <end position="14"/>
    </location>
</feature>
<reference evidence="2 3" key="1">
    <citation type="journal article" date="2016" name="Nat. Commun.">
        <title>Extremotolerant tardigrade genome and improved radiotolerance of human cultured cells by tardigrade-unique protein.</title>
        <authorList>
            <person name="Hashimoto T."/>
            <person name="Horikawa D.D."/>
            <person name="Saito Y."/>
            <person name="Kuwahara H."/>
            <person name="Kozuka-Hata H."/>
            <person name="Shin-I T."/>
            <person name="Minakuchi Y."/>
            <person name="Ohishi K."/>
            <person name="Motoyama A."/>
            <person name="Aizu T."/>
            <person name="Enomoto A."/>
            <person name="Kondo K."/>
            <person name="Tanaka S."/>
            <person name="Hara Y."/>
            <person name="Koshikawa S."/>
            <person name="Sagara H."/>
            <person name="Miura T."/>
            <person name="Yokobori S."/>
            <person name="Miyagawa K."/>
            <person name="Suzuki Y."/>
            <person name="Kubo T."/>
            <person name="Oyama M."/>
            <person name="Kohara Y."/>
            <person name="Fujiyama A."/>
            <person name="Arakawa K."/>
            <person name="Katayama T."/>
            <person name="Toyoda A."/>
            <person name="Kunieda T."/>
        </authorList>
    </citation>
    <scope>NUCLEOTIDE SEQUENCE [LARGE SCALE GENOMIC DNA]</scope>
    <source>
        <strain evidence="2 3">YOKOZUNA-1</strain>
    </source>
</reference>